<dbReference type="InterPro" id="IPR013149">
    <property type="entry name" value="ADH-like_C"/>
</dbReference>
<protein>
    <recommendedName>
        <fullName evidence="1">Alcohol dehydrogenase-like C-terminal domain-containing protein</fullName>
    </recommendedName>
</protein>
<keyword evidence="3" id="KW-1185">Reference proteome</keyword>
<comment type="caution">
    <text evidence="2">The sequence shown here is derived from an EMBL/GenBank/DDBJ whole genome shotgun (WGS) entry which is preliminary data.</text>
</comment>
<dbReference type="AlphaFoldDB" id="A0A327KUU2"/>
<dbReference type="Gene3D" id="3.90.180.10">
    <property type="entry name" value="Medium-chain alcohol dehydrogenases, catalytic domain"/>
    <property type="match status" value="1"/>
</dbReference>
<dbReference type="PANTHER" id="PTHR43677">
    <property type="entry name" value="SHORT-CHAIN DEHYDROGENASE/REDUCTASE"/>
    <property type="match status" value="1"/>
</dbReference>
<dbReference type="RefSeq" id="WP_146604638.1">
    <property type="nucleotide sequence ID" value="NZ_NPEX01000313.1"/>
</dbReference>
<dbReference type="InterPro" id="IPR036291">
    <property type="entry name" value="NAD(P)-bd_dom_sf"/>
</dbReference>
<dbReference type="Gene3D" id="3.40.50.720">
    <property type="entry name" value="NAD(P)-binding Rossmann-like Domain"/>
    <property type="match status" value="1"/>
</dbReference>
<dbReference type="SUPFAM" id="SSF51735">
    <property type="entry name" value="NAD(P)-binding Rossmann-fold domains"/>
    <property type="match status" value="1"/>
</dbReference>
<reference evidence="2 3" key="1">
    <citation type="submission" date="2017-07" db="EMBL/GenBank/DDBJ databases">
        <title>Draft Genome Sequences of Select Purple Nonsulfur Bacteria.</title>
        <authorList>
            <person name="Lasarre B."/>
            <person name="Mckinlay J.B."/>
        </authorList>
    </citation>
    <scope>NUCLEOTIDE SEQUENCE [LARGE SCALE GENOMIC DNA]</scope>
    <source>
        <strain evidence="2 3">DSM 5909</strain>
    </source>
</reference>
<sequence>AAVEIAARRGARVIAAAGGPEKGALARRHGAAETIDYGTERWSDRVKALTEGRGVDVVVDPVGGAATLEALRAIAWNGRLLVVGFASGEIPQIPANRLLLRRASAIGVYWSHDRDGPMVGRVAAALGDLLRAGALHPHVGARRRFDDLPAALADLSARRTTGKAVLDLSKRDDAA</sequence>
<dbReference type="InterPro" id="IPR051397">
    <property type="entry name" value="Zn-ADH-like_protein"/>
</dbReference>
<dbReference type="PANTHER" id="PTHR43677:SF4">
    <property type="entry name" value="QUINONE OXIDOREDUCTASE-LIKE PROTEIN 2"/>
    <property type="match status" value="1"/>
</dbReference>
<dbReference type="OrthoDB" id="9805883at2"/>
<dbReference type="EMBL" id="NPEX01000313">
    <property type="protein sequence ID" value="RAI39088.1"/>
    <property type="molecule type" value="Genomic_DNA"/>
</dbReference>
<name>A0A327KUU2_9BRAD</name>
<organism evidence="2 3">
    <name type="scientific">Rhodoplanes roseus</name>
    <dbReference type="NCBI Taxonomy" id="29409"/>
    <lineage>
        <taxon>Bacteria</taxon>
        <taxon>Pseudomonadati</taxon>
        <taxon>Pseudomonadota</taxon>
        <taxon>Alphaproteobacteria</taxon>
        <taxon>Hyphomicrobiales</taxon>
        <taxon>Nitrobacteraceae</taxon>
        <taxon>Rhodoplanes</taxon>
    </lineage>
</organism>
<feature type="domain" description="Alcohol dehydrogenase-like C-terminal" evidence="1">
    <location>
        <begin position="1"/>
        <end position="113"/>
    </location>
</feature>
<dbReference type="Proteomes" id="UP000249130">
    <property type="component" value="Unassembled WGS sequence"/>
</dbReference>
<gene>
    <name evidence="2" type="ORF">CH341_26615</name>
</gene>
<dbReference type="Pfam" id="PF00107">
    <property type="entry name" value="ADH_zinc_N"/>
    <property type="match status" value="1"/>
</dbReference>
<evidence type="ECO:0000313" key="3">
    <source>
        <dbReference type="Proteomes" id="UP000249130"/>
    </source>
</evidence>
<proteinExistence type="predicted"/>
<feature type="non-terminal residue" evidence="2">
    <location>
        <position position="1"/>
    </location>
</feature>
<evidence type="ECO:0000259" key="1">
    <source>
        <dbReference type="Pfam" id="PF00107"/>
    </source>
</evidence>
<accession>A0A327KUU2</accession>
<dbReference type="GO" id="GO:0016491">
    <property type="term" value="F:oxidoreductase activity"/>
    <property type="evidence" value="ECO:0007669"/>
    <property type="project" value="TreeGrafter"/>
</dbReference>
<evidence type="ECO:0000313" key="2">
    <source>
        <dbReference type="EMBL" id="RAI39088.1"/>
    </source>
</evidence>